<dbReference type="EMBL" id="JAMQAW010000032">
    <property type="protein sequence ID" value="MCM2391592.1"/>
    <property type="molecule type" value="Genomic_DNA"/>
</dbReference>
<evidence type="ECO:0000256" key="1">
    <source>
        <dbReference type="SAM" id="MobiDB-lite"/>
    </source>
</evidence>
<gene>
    <name evidence="2" type="ORF">NBG84_25450</name>
</gene>
<accession>A0ABT0UT96</accession>
<dbReference type="Proteomes" id="UP001431429">
    <property type="component" value="Unassembled WGS sequence"/>
</dbReference>
<protein>
    <submittedName>
        <fullName evidence="2">Uncharacterized protein</fullName>
    </submittedName>
</protein>
<evidence type="ECO:0000313" key="2">
    <source>
        <dbReference type="EMBL" id="MCM2391592.1"/>
    </source>
</evidence>
<proteinExistence type="predicted"/>
<organism evidence="2 3">
    <name type="scientific">Streptomyces albipurpureus</name>
    <dbReference type="NCBI Taxonomy" id="2897419"/>
    <lineage>
        <taxon>Bacteria</taxon>
        <taxon>Bacillati</taxon>
        <taxon>Actinomycetota</taxon>
        <taxon>Actinomycetes</taxon>
        <taxon>Kitasatosporales</taxon>
        <taxon>Streptomycetaceae</taxon>
        <taxon>Streptomyces</taxon>
    </lineage>
</organism>
<feature type="compositionally biased region" description="Polar residues" evidence="1">
    <location>
        <begin position="1"/>
        <end position="13"/>
    </location>
</feature>
<reference evidence="2" key="1">
    <citation type="submission" date="2022-06" db="EMBL/GenBank/DDBJ databases">
        <title>Genome public.</title>
        <authorList>
            <person name="Sun Q."/>
        </authorList>
    </citation>
    <scope>NUCLEOTIDE SEQUENCE</scope>
    <source>
        <strain evidence="2">CWNU-1</strain>
    </source>
</reference>
<keyword evidence="3" id="KW-1185">Reference proteome</keyword>
<comment type="caution">
    <text evidence="2">The sequence shown here is derived from an EMBL/GenBank/DDBJ whole genome shotgun (WGS) entry which is preliminary data.</text>
</comment>
<evidence type="ECO:0000313" key="3">
    <source>
        <dbReference type="Proteomes" id="UP001431429"/>
    </source>
</evidence>
<name>A0ABT0UT96_9ACTN</name>
<dbReference type="RefSeq" id="WP_250921924.1">
    <property type="nucleotide sequence ID" value="NZ_JAMQAW010000032.1"/>
</dbReference>
<sequence length="81" mass="8870">MSSPGELSRTTRTGPCGWREPEGAGSFRRWQAVRAAPDLGLLGRRLGDRVGAECLEFRERRIEAVVPVPVLVGDGVVRPRT</sequence>
<feature type="region of interest" description="Disordered" evidence="1">
    <location>
        <begin position="1"/>
        <end position="23"/>
    </location>
</feature>